<protein>
    <submittedName>
        <fullName evidence="2">Uncharacterized protein</fullName>
    </submittedName>
</protein>
<evidence type="ECO:0000313" key="3">
    <source>
        <dbReference type="Proteomes" id="UP000006591"/>
    </source>
</evidence>
<dbReference type="HOGENOM" id="CLU_1398358_0_0_1"/>
<dbReference type="Gramene" id="ONIVA06G26960.2">
    <property type="protein sequence ID" value="ONIVA06G26960.2"/>
    <property type="gene ID" value="ONIVA06G26960"/>
</dbReference>
<feature type="compositionally biased region" description="Basic residues" evidence="1">
    <location>
        <begin position="1"/>
        <end position="14"/>
    </location>
</feature>
<accession>A0A0E0HU88</accession>
<name>A0A0E0HU88_ORYNI</name>
<evidence type="ECO:0000313" key="2">
    <source>
        <dbReference type="EnsemblPlants" id="ONIVA06G26960.2"/>
    </source>
</evidence>
<evidence type="ECO:0000256" key="1">
    <source>
        <dbReference type="SAM" id="MobiDB-lite"/>
    </source>
</evidence>
<dbReference type="AlphaFoldDB" id="A0A0E0HU88"/>
<organism evidence="2">
    <name type="scientific">Oryza nivara</name>
    <name type="common">Indian wild rice</name>
    <name type="synonym">Oryza sativa f. spontanea</name>
    <dbReference type="NCBI Taxonomy" id="4536"/>
    <lineage>
        <taxon>Eukaryota</taxon>
        <taxon>Viridiplantae</taxon>
        <taxon>Streptophyta</taxon>
        <taxon>Embryophyta</taxon>
        <taxon>Tracheophyta</taxon>
        <taxon>Spermatophyta</taxon>
        <taxon>Magnoliopsida</taxon>
        <taxon>Liliopsida</taxon>
        <taxon>Poales</taxon>
        <taxon>Poaceae</taxon>
        <taxon>BOP clade</taxon>
        <taxon>Oryzoideae</taxon>
        <taxon>Oryzeae</taxon>
        <taxon>Oryzinae</taxon>
        <taxon>Oryza</taxon>
    </lineage>
</organism>
<reference evidence="2" key="2">
    <citation type="submission" date="2018-04" db="EMBL/GenBank/DDBJ databases">
        <title>OnivRS2 (Oryza nivara Reference Sequence Version 2).</title>
        <authorList>
            <person name="Zhang J."/>
            <person name="Kudrna D."/>
            <person name="Lee S."/>
            <person name="Talag J."/>
            <person name="Rajasekar S."/>
            <person name="Welchert J."/>
            <person name="Hsing Y.-I."/>
            <person name="Wing R.A."/>
        </authorList>
    </citation>
    <scope>NUCLEOTIDE SEQUENCE [LARGE SCALE GENOMIC DNA]</scope>
    <source>
        <strain evidence="2">SL10</strain>
    </source>
</reference>
<dbReference type="EnsemblPlants" id="ONIVA06G26960.2">
    <property type="protein sequence ID" value="ONIVA06G26960.2"/>
    <property type="gene ID" value="ONIVA06G26960"/>
</dbReference>
<reference evidence="2" key="1">
    <citation type="submission" date="2015-04" db="UniProtKB">
        <authorList>
            <consortium name="EnsemblPlants"/>
        </authorList>
    </citation>
    <scope>IDENTIFICATION</scope>
    <source>
        <strain evidence="2">SL10</strain>
    </source>
</reference>
<keyword evidence="3" id="KW-1185">Reference proteome</keyword>
<proteinExistence type="predicted"/>
<sequence>MRRRRGQIRRASTHRRQDREASFPGDALAFPQLSSSSPSPPAGCRSIGFGEKSHRIESCTHSASAFVPATTHRWSTQEAAGMRPSMVVVDSTAAPTFAVDQSIDSVWPFNSNYYKPRSNNHTILLVFAASAEEGYSVGFYWRQEESSYNWEAQFCWKLEEQKQKHALDLFGCHFLAVAAAAAVASSHGSRRGRRN</sequence>
<dbReference type="Proteomes" id="UP000006591">
    <property type="component" value="Chromosome 6"/>
</dbReference>
<feature type="region of interest" description="Disordered" evidence="1">
    <location>
        <begin position="1"/>
        <end position="47"/>
    </location>
</feature>